<dbReference type="SUPFAM" id="SSF82185">
    <property type="entry name" value="Histone H3 K4-specific methyltransferase SET7/9 N-terminal domain"/>
    <property type="match status" value="2"/>
</dbReference>
<dbReference type="GeneID" id="100647906"/>
<evidence type="ECO:0000256" key="5">
    <source>
        <dbReference type="ARBA" id="ARBA00022475"/>
    </source>
</evidence>
<dbReference type="Pfam" id="PF02493">
    <property type="entry name" value="MORN"/>
    <property type="match status" value="8"/>
</dbReference>
<feature type="compositionally biased region" description="Polar residues" evidence="11">
    <location>
        <begin position="752"/>
        <end position="778"/>
    </location>
</feature>
<comment type="subcellular location">
    <subcellularLocation>
        <location evidence="3">Cell membrane</location>
    </subcellularLocation>
    <subcellularLocation>
        <location evidence="2">Endomembrane system</location>
        <topology evidence="2">Peripheral membrane protein</topology>
    </subcellularLocation>
    <subcellularLocation>
        <location evidence="1">Endoplasmic reticulum membrane</location>
        <topology evidence="1">Single-pass type IV membrane protein</topology>
    </subcellularLocation>
</comment>
<dbReference type="SMART" id="SM00698">
    <property type="entry name" value="MORN"/>
    <property type="match status" value="7"/>
</dbReference>
<accession>A0A9B7CXS5</accession>
<dbReference type="KEGG" id="bter:100647906"/>
<dbReference type="Proteomes" id="UP000835206">
    <property type="component" value="Chromosome 11"/>
</dbReference>
<evidence type="ECO:0000313" key="12">
    <source>
        <dbReference type="Proteomes" id="UP000835206"/>
    </source>
</evidence>
<feature type="region of interest" description="Disordered" evidence="11">
    <location>
        <begin position="1"/>
        <end position="37"/>
    </location>
</feature>
<dbReference type="GO" id="GO:0030314">
    <property type="term" value="C:junctional membrane complex"/>
    <property type="evidence" value="ECO:0007669"/>
    <property type="project" value="InterPro"/>
</dbReference>
<feature type="compositionally biased region" description="Low complexity" evidence="11">
    <location>
        <begin position="662"/>
        <end position="677"/>
    </location>
</feature>
<feature type="compositionally biased region" description="Basic and acidic residues" evidence="11">
    <location>
        <begin position="474"/>
        <end position="484"/>
    </location>
</feature>
<protein>
    <submittedName>
        <fullName evidence="13">Junctophilin-1</fullName>
    </submittedName>
</protein>
<feature type="region of interest" description="Disordered" evidence="11">
    <location>
        <begin position="623"/>
        <end position="677"/>
    </location>
</feature>
<organism evidence="12 13">
    <name type="scientific">Bombus terrestris</name>
    <name type="common">Buff-tailed bumblebee</name>
    <name type="synonym">Apis terrestris</name>
    <dbReference type="NCBI Taxonomy" id="30195"/>
    <lineage>
        <taxon>Eukaryota</taxon>
        <taxon>Metazoa</taxon>
        <taxon>Ecdysozoa</taxon>
        <taxon>Arthropoda</taxon>
        <taxon>Hexapoda</taxon>
        <taxon>Insecta</taxon>
        <taxon>Pterygota</taxon>
        <taxon>Neoptera</taxon>
        <taxon>Endopterygota</taxon>
        <taxon>Hymenoptera</taxon>
        <taxon>Apocrita</taxon>
        <taxon>Aculeata</taxon>
        <taxon>Apoidea</taxon>
        <taxon>Anthophila</taxon>
        <taxon>Apidae</taxon>
        <taxon>Bombus</taxon>
        <taxon>Bombus</taxon>
    </lineage>
</organism>
<feature type="compositionally biased region" description="Basic and acidic residues" evidence="11">
    <location>
        <begin position="224"/>
        <end position="234"/>
    </location>
</feature>
<dbReference type="AlphaFoldDB" id="A0A9B7CXS5"/>
<dbReference type="GO" id="GO:0005886">
    <property type="term" value="C:plasma membrane"/>
    <property type="evidence" value="ECO:0007669"/>
    <property type="project" value="UniProtKB-SubCell"/>
</dbReference>
<name>A0A9B7CXS5_BOMTE</name>
<evidence type="ECO:0000256" key="4">
    <source>
        <dbReference type="ARBA" id="ARBA00008599"/>
    </source>
</evidence>
<feature type="compositionally biased region" description="Low complexity" evidence="11">
    <location>
        <begin position="722"/>
        <end position="741"/>
    </location>
</feature>
<dbReference type="OrthoDB" id="284854at2759"/>
<comment type="similarity">
    <text evidence="4">Belongs to the junctophilin family.</text>
</comment>
<keyword evidence="12" id="KW-1185">Reference proteome</keyword>
<keyword evidence="10" id="KW-0472">Membrane</keyword>
<feature type="region of interest" description="Disordered" evidence="11">
    <location>
        <begin position="207"/>
        <end position="258"/>
    </location>
</feature>
<feature type="compositionally biased region" description="Polar residues" evidence="11">
    <location>
        <begin position="623"/>
        <end position="658"/>
    </location>
</feature>
<evidence type="ECO:0000256" key="3">
    <source>
        <dbReference type="ARBA" id="ARBA00004236"/>
    </source>
</evidence>
<evidence type="ECO:0000256" key="2">
    <source>
        <dbReference type="ARBA" id="ARBA00004184"/>
    </source>
</evidence>
<feature type="region of interest" description="Disordered" evidence="11">
    <location>
        <begin position="467"/>
        <end position="533"/>
    </location>
</feature>
<dbReference type="GO" id="GO:0005789">
    <property type="term" value="C:endoplasmic reticulum membrane"/>
    <property type="evidence" value="ECO:0007669"/>
    <property type="project" value="UniProtKB-SubCell"/>
</dbReference>
<keyword evidence="8" id="KW-0256">Endoplasmic reticulum</keyword>
<dbReference type="InterPro" id="IPR003409">
    <property type="entry name" value="MORN"/>
</dbReference>
<gene>
    <name evidence="13" type="primary">LOC100647906</name>
</gene>
<evidence type="ECO:0000313" key="13">
    <source>
        <dbReference type="RefSeq" id="XP_020721215.1"/>
    </source>
</evidence>
<evidence type="ECO:0000256" key="8">
    <source>
        <dbReference type="ARBA" id="ARBA00022824"/>
    </source>
</evidence>
<evidence type="ECO:0000256" key="6">
    <source>
        <dbReference type="ARBA" id="ARBA00022692"/>
    </source>
</evidence>
<keyword evidence="6" id="KW-0812">Transmembrane</keyword>
<dbReference type="RefSeq" id="XP_020721215.1">
    <property type="nucleotide sequence ID" value="XM_020865556.2"/>
</dbReference>
<sequence length="931" mass="101242">MQQQPAPNGVAGGAELPQTGGISTAQPGATGTATAASNRAQVNGGRFDFDDGGTYCGGWEDGKAHGHGVCTGPKGQGAYSGSWHFGFEVSGVYTWPSGSVYEGQWQNGKRHGLGMETRGRWIYRGEWSQGFKGRYGVRQSTTSTARYEGTWASGLQDGYGSETYADSGTYQGQWYHGMRHGYGVRASAPFGLASHYKPSKHVRASLTSLRSADDGGAVAPTPEPTDRRDRRVGDSRGGFVLKARSDNPPARRKSLTEKSLKKGILSGLKIRKQRSTGDLEKHGTGGSIRSNASSASWMSTESSQSQASASVHTDSNASFVIEDEQMDASVTETYLGEWKNDKRTGFGISERSDGLRYEGEWFNNRKYGYGVTTFRDGTKEEGKYKNNVLITSQKKKHLFLIRSAKFRERIEAAVNAAQRASKIALQKADIAISRTATARGRAELADAAAEQAREDSELAQQTAKQFAPDFRQPGLERLRNREIPKYVPPPQDSIPSKSILHKGGSVDQPSSTPMKNPTSETTSGTTTSATTTASNVMQSIRRASMKPQSQLSQNQLLSNQLPQNQLPQNQLPQNQLPQNQLSQSELANQVTPAQLVNQLPLNQLNQTTLSGQNLYQTQYPQSMTQNPTQQYPNSIPNQYQPMSQFQGGQYAPQNQYPVQGSPYNQPQYQPMNPPQGDQYLYQQQQQVGPHGYQNIQGYPSQQTLPNQYGLSQMNQYNSQQIYGESQQQQLPPQSQTQIPQQYEPDGDAKRPPSSTSIRRNSRVLSPQDRPNTIGQTLNDRLDHYKRPPSRDSSVDRYARAHSRLTGSRQPSVDKSVTNPSLDMLDRSMRAPSAIRSGTPLNGSVVGSGAATPTYAASTSGQFEGALLKNRNLGQDILPSPGQPKRTESLYVAPGRGSTASGVGGGGGGGMSKDAGRTVPAFAATSKGRATL</sequence>
<dbReference type="InterPro" id="IPR017191">
    <property type="entry name" value="Junctophilin"/>
</dbReference>
<dbReference type="Gene3D" id="2.20.110.10">
    <property type="entry name" value="Histone H3 K4-specific methyltransferase SET7/9 N-terminal domain"/>
    <property type="match status" value="4"/>
</dbReference>
<proteinExistence type="inferred from homology"/>
<dbReference type="FunFam" id="2.20.110.10:FF:000001">
    <property type="entry name" value="Junctophilin"/>
    <property type="match status" value="1"/>
</dbReference>
<feature type="compositionally biased region" description="Polar residues" evidence="11">
    <location>
        <begin position="507"/>
        <end position="517"/>
    </location>
</feature>
<feature type="compositionally biased region" description="Low complexity" evidence="11">
    <location>
        <begin position="24"/>
        <end position="36"/>
    </location>
</feature>
<evidence type="ECO:0000256" key="9">
    <source>
        <dbReference type="ARBA" id="ARBA00022989"/>
    </source>
</evidence>
<dbReference type="PANTHER" id="PTHR23085">
    <property type="entry name" value="GH28348P"/>
    <property type="match status" value="1"/>
</dbReference>
<feature type="compositionally biased region" description="Polar residues" evidence="11">
    <location>
        <begin position="804"/>
        <end position="820"/>
    </location>
</feature>
<feature type="region of interest" description="Disordered" evidence="11">
    <location>
        <begin position="876"/>
        <end position="931"/>
    </location>
</feature>
<feature type="compositionally biased region" description="Basic and acidic residues" evidence="11">
    <location>
        <begin position="779"/>
        <end position="798"/>
    </location>
</feature>
<evidence type="ECO:0000256" key="11">
    <source>
        <dbReference type="SAM" id="MobiDB-lite"/>
    </source>
</evidence>
<evidence type="ECO:0000256" key="1">
    <source>
        <dbReference type="ARBA" id="ARBA00004163"/>
    </source>
</evidence>
<reference evidence="13" key="1">
    <citation type="submission" date="2025-08" db="UniProtKB">
        <authorList>
            <consortium name="RefSeq"/>
        </authorList>
    </citation>
    <scope>IDENTIFICATION</scope>
</reference>
<evidence type="ECO:0000256" key="7">
    <source>
        <dbReference type="ARBA" id="ARBA00022737"/>
    </source>
</evidence>
<feature type="compositionally biased region" description="Low complexity" evidence="11">
    <location>
        <begin position="518"/>
        <end position="533"/>
    </location>
</feature>
<feature type="compositionally biased region" description="Low complexity" evidence="11">
    <location>
        <begin position="287"/>
        <end position="310"/>
    </location>
</feature>
<dbReference type="FunFam" id="2.20.110.10:FF:000013">
    <property type="entry name" value="Putative Junctophilin-1"/>
    <property type="match status" value="1"/>
</dbReference>
<keyword evidence="9" id="KW-1133">Transmembrane helix</keyword>
<keyword evidence="5" id="KW-1003">Cell membrane</keyword>
<feature type="region of interest" description="Disordered" evidence="11">
    <location>
        <begin position="271"/>
        <end position="311"/>
    </location>
</feature>
<feature type="region of interest" description="Disordered" evidence="11">
    <location>
        <begin position="722"/>
        <end position="825"/>
    </location>
</feature>
<feature type="compositionally biased region" description="Gly residues" evidence="11">
    <location>
        <begin position="901"/>
        <end position="910"/>
    </location>
</feature>
<keyword evidence="7" id="KW-0677">Repeat</keyword>
<evidence type="ECO:0000256" key="10">
    <source>
        <dbReference type="ARBA" id="ARBA00023136"/>
    </source>
</evidence>
<dbReference type="PANTHER" id="PTHR23085:SF16">
    <property type="entry name" value="GH28348P"/>
    <property type="match status" value="1"/>
</dbReference>